<organism evidence="1 2">
    <name type="scientific">Phormidium yuhuli AB48</name>
    <dbReference type="NCBI Taxonomy" id="2940671"/>
    <lineage>
        <taxon>Bacteria</taxon>
        <taxon>Bacillati</taxon>
        <taxon>Cyanobacteriota</taxon>
        <taxon>Cyanophyceae</taxon>
        <taxon>Oscillatoriophycideae</taxon>
        <taxon>Oscillatoriales</taxon>
        <taxon>Oscillatoriaceae</taxon>
        <taxon>Phormidium</taxon>
        <taxon>Phormidium yuhuli</taxon>
    </lineage>
</organism>
<dbReference type="EMBL" id="CP098611">
    <property type="protein sequence ID" value="USR91959.1"/>
    <property type="molecule type" value="Genomic_DNA"/>
</dbReference>
<dbReference type="Proteomes" id="UP001056708">
    <property type="component" value="Chromosome"/>
</dbReference>
<dbReference type="RefSeq" id="WP_252664035.1">
    <property type="nucleotide sequence ID" value="NZ_CP098611.1"/>
</dbReference>
<sequence>MSDGINRIVFLPPPSLDERIGSYHVTREFHREVQYREDFQNYCQWYRATAERNRRELEKMRGDINIFGWFSRRRGR</sequence>
<evidence type="ECO:0000313" key="2">
    <source>
        <dbReference type="Proteomes" id="UP001056708"/>
    </source>
</evidence>
<reference evidence="1" key="1">
    <citation type="submission" date="2022-06" db="EMBL/GenBank/DDBJ databases">
        <title>Genome sequence of Phormidium yuhuli AB48 isolated from an industrial photobioreactor environment.</title>
        <authorList>
            <person name="Qiu Y."/>
            <person name="Noonan A.J.C."/>
            <person name="Dofher K."/>
            <person name="Koch M."/>
            <person name="Kieft B."/>
            <person name="Lin X."/>
            <person name="Ziels R.M."/>
            <person name="Hallam S.J."/>
        </authorList>
    </citation>
    <scope>NUCLEOTIDE SEQUENCE</scope>
    <source>
        <strain evidence="1">AB48</strain>
    </source>
</reference>
<name>A0ABY5AUQ4_9CYAN</name>
<accession>A0ABY5AUQ4</accession>
<keyword evidence="2" id="KW-1185">Reference proteome</keyword>
<evidence type="ECO:0000313" key="1">
    <source>
        <dbReference type="EMBL" id="USR91959.1"/>
    </source>
</evidence>
<proteinExistence type="predicted"/>
<gene>
    <name evidence="1" type="ORF">NEA10_04335</name>
</gene>
<protein>
    <submittedName>
        <fullName evidence="1">Uncharacterized protein</fullName>
    </submittedName>
</protein>